<evidence type="ECO:0000256" key="1">
    <source>
        <dbReference type="SAM" id="MobiDB-lite"/>
    </source>
</evidence>
<reference evidence="2 3" key="1">
    <citation type="submission" date="2014-10" db="EMBL/GenBank/DDBJ databases">
        <title>Whole Genome sequence of Corynebacterium auriscanis strain CIP 106629.</title>
        <authorList>
            <person name="Hassan S.S."/>
            <person name="Jamal S.B."/>
            <person name="Tiwari S."/>
            <person name="Oliveira L.D.C."/>
            <person name="Souza F."/>
            <person name="Mariano D.C."/>
            <person name="Almeida S."/>
            <person name="Dorella F."/>
            <person name="Pereira F."/>
            <person name="Carvalho A."/>
            <person name="Leal C.A."/>
            <person name="Soares S.D.C."/>
            <person name="Figueiredo H.C."/>
            <person name="Silva A."/>
            <person name="Azevedo V.A."/>
        </authorList>
    </citation>
    <scope>NUCLEOTIDE SEQUENCE [LARGE SCALE GENOMIC DNA]</scope>
    <source>
        <strain evidence="2 3">CIP 106629</strain>
    </source>
</reference>
<proteinExistence type="predicted"/>
<dbReference type="AlphaFoldDB" id="A0A0A2DK55"/>
<organism evidence="2 3">
    <name type="scientific">Corynebacterium auriscanis</name>
    <dbReference type="NCBI Taxonomy" id="99807"/>
    <lineage>
        <taxon>Bacteria</taxon>
        <taxon>Bacillati</taxon>
        <taxon>Actinomycetota</taxon>
        <taxon>Actinomycetes</taxon>
        <taxon>Mycobacteriales</taxon>
        <taxon>Corynebacteriaceae</taxon>
        <taxon>Corynebacterium</taxon>
    </lineage>
</organism>
<evidence type="ECO:0000313" key="2">
    <source>
        <dbReference type="EMBL" id="KGM18157.1"/>
    </source>
</evidence>
<feature type="region of interest" description="Disordered" evidence="1">
    <location>
        <begin position="31"/>
        <end position="51"/>
    </location>
</feature>
<accession>A0A0A2DK55</accession>
<keyword evidence="3" id="KW-1185">Reference proteome</keyword>
<name>A0A0A2DK55_9CORY</name>
<dbReference type="RefSeq" id="WP_035115759.1">
    <property type="nucleotide sequence ID" value="NZ_CP047046.1"/>
</dbReference>
<sequence>MTDSLAPLLRHLATHLHHLQTEVWETRYHSARTSQTGVRTNTTGPSSPTNDTQLTYLTETQARLRELCTNISEDLTIPIPQTAAVGNFWAAWLYRHRHKLPNLPWYADLTEELRDLEAELRHRIHPQDPNLRIEQRQSARSICARLANMGHHIQPATLRQWYKRGKITAVERADGTNGYLLTEVLDQL</sequence>
<comment type="caution">
    <text evidence="2">The sequence shown here is derived from an EMBL/GenBank/DDBJ whole genome shotgun (WGS) entry which is preliminary data.</text>
</comment>
<dbReference type="Proteomes" id="UP000030145">
    <property type="component" value="Unassembled WGS sequence"/>
</dbReference>
<protein>
    <submittedName>
        <fullName evidence="2">Uncharacterized protein</fullName>
    </submittedName>
</protein>
<dbReference type="EMBL" id="JRVJ01000021">
    <property type="protein sequence ID" value="KGM18157.1"/>
    <property type="molecule type" value="Genomic_DNA"/>
</dbReference>
<dbReference type="GeneID" id="300553315"/>
<gene>
    <name evidence="2" type="ORF">MA47_09760</name>
</gene>
<evidence type="ECO:0000313" key="3">
    <source>
        <dbReference type="Proteomes" id="UP000030145"/>
    </source>
</evidence>